<dbReference type="Proteomes" id="UP000681967">
    <property type="component" value="Unassembled WGS sequence"/>
</dbReference>
<reference evidence="1" key="1">
    <citation type="submission" date="2021-02" db="EMBL/GenBank/DDBJ databases">
        <authorList>
            <person name="Nowell W R."/>
        </authorList>
    </citation>
    <scope>NUCLEOTIDE SEQUENCE</scope>
</reference>
<evidence type="ECO:0000313" key="2">
    <source>
        <dbReference type="EMBL" id="CAF1667292.1"/>
    </source>
</evidence>
<organism evidence="1 4">
    <name type="scientific">Rotaria magnacalcarata</name>
    <dbReference type="NCBI Taxonomy" id="392030"/>
    <lineage>
        <taxon>Eukaryota</taxon>
        <taxon>Metazoa</taxon>
        <taxon>Spiralia</taxon>
        <taxon>Gnathifera</taxon>
        <taxon>Rotifera</taxon>
        <taxon>Eurotatoria</taxon>
        <taxon>Bdelloidea</taxon>
        <taxon>Philodinida</taxon>
        <taxon>Philodinidae</taxon>
        <taxon>Rotaria</taxon>
    </lineage>
</organism>
<dbReference type="EMBL" id="CAJNOW010018694">
    <property type="protein sequence ID" value="CAF1667292.1"/>
    <property type="molecule type" value="Genomic_DNA"/>
</dbReference>
<dbReference type="Proteomes" id="UP000663834">
    <property type="component" value="Unassembled WGS sequence"/>
</dbReference>
<evidence type="ECO:0008006" key="5">
    <source>
        <dbReference type="Google" id="ProtNLM"/>
    </source>
</evidence>
<evidence type="ECO:0000313" key="4">
    <source>
        <dbReference type="Proteomes" id="UP000663855"/>
    </source>
</evidence>
<sequence>MVTRVSYLLMLPDEILLEIYKYLLNAHILYSFYGLNKRLNKCIIGYCCHVSLTDITCNQCHYLCRLVLPEIGYHIHSLLISNCRSVLQGKIFSQYFSHEISKIFPNLQKLILICFTADELDRFLDTLNNLNHLNQIEIFDLLTDQSNLLQHVVETNSKRFTSIKFKTSYSDLPTSLCSNILDLTISIRKLDKLSQLLSCIPNIRRLNVTVDDITMMDASFDHLSPLTFLNDFFLRCYDHFWSLEELQSLFSKTPVVEYLSLQLSSQDVSFVNSEQKLIHILPQSIRQFNFGLRYFYDELEEIDQNALIASGFLMICLIDQNIQQAFLHTIPYRFPLLNISSSMAKQMSSYENYENVEMFYDYHGMDLAETFSILARCRQIKEIAIQSYEKNDEILSVSQPLLPLPNLFYLKRIWLLHSSREYNALKAILQIAPNLSELFIAFDNLFPILDDKDTCQILENRIFHLLILRSAPAAPTQLTEQFVPHLRTIFTRLRHLQIDVTNGIPIESITISILNAFKEQSQLISLVVEGQSSSHELKANARQWLINNTHLTNENIFDAEFKEQTNRFLLWM</sequence>
<dbReference type="Proteomes" id="UP000663855">
    <property type="component" value="Unassembled WGS sequence"/>
</dbReference>
<comment type="caution">
    <text evidence="1">The sequence shown here is derived from an EMBL/GenBank/DDBJ whole genome shotgun (WGS) entry which is preliminary data.</text>
</comment>
<dbReference type="AlphaFoldDB" id="A0A814XM30"/>
<dbReference type="EMBL" id="CAJOBH010002161">
    <property type="protein sequence ID" value="CAF3892916.1"/>
    <property type="molecule type" value="Genomic_DNA"/>
</dbReference>
<gene>
    <name evidence="3" type="ORF">BYL167_LOCUS8054</name>
    <name evidence="1" type="ORF">CJN711_LOCUS12820</name>
    <name evidence="2" type="ORF">KQP761_LOCUS33392</name>
</gene>
<evidence type="ECO:0000313" key="3">
    <source>
        <dbReference type="EMBL" id="CAF3892916.1"/>
    </source>
</evidence>
<evidence type="ECO:0000313" key="1">
    <source>
        <dbReference type="EMBL" id="CAF1217384.1"/>
    </source>
</evidence>
<name>A0A814XM30_9BILA</name>
<proteinExistence type="predicted"/>
<protein>
    <recommendedName>
        <fullName evidence="5">F-box domain-containing protein</fullName>
    </recommendedName>
</protein>
<dbReference type="EMBL" id="CAJNOV010005609">
    <property type="protein sequence ID" value="CAF1217384.1"/>
    <property type="molecule type" value="Genomic_DNA"/>
</dbReference>
<accession>A0A814XM30</accession>
<dbReference type="OrthoDB" id="9985519at2759"/>